<accession>A0A0M3IMT6</accession>
<reference evidence="2" key="1">
    <citation type="submission" date="2017-02" db="UniProtKB">
        <authorList>
            <consortium name="WormBaseParasite"/>
        </authorList>
    </citation>
    <scope>IDENTIFICATION</scope>
</reference>
<proteinExistence type="predicted"/>
<protein>
    <submittedName>
        <fullName evidence="2">Protein FAR1-RELATED SEQUENCE</fullName>
    </submittedName>
</protein>
<sequence>MSTMFPSWHRVRKSYYRHRRSGLGDASTHNPKNIAIDVFHDDVIAKDYKSTRNLDQIFNVLEPVTSFIPSEHRVKKPDLGNCGIEVKDAGSFEHATDDMVISSDSNERLSAGCLCGKGGLGEGLDVSEPPKKFYSVEHTLQSPSKVTGRRHYLKRDPITGRITVCNATPHPIRAENVAHCQINEGSSIFRKELSDSLTSTGDVDSKQQLEDSKDAVLVNFDSVKSKMRSEGPPSCSQTEEEDKKILAVQTLLGKEKASMCDYFRKMGESVAESLRGVYELDKDAALQFKGELLEVMAKYEKAVGMK</sequence>
<dbReference type="Proteomes" id="UP000036681">
    <property type="component" value="Unplaced"/>
</dbReference>
<evidence type="ECO:0000313" key="1">
    <source>
        <dbReference type="Proteomes" id="UP000036681"/>
    </source>
</evidence>
<evidence type="ECO:0000313" key="2">
    <source>
        <dbReference type="WBParaSite" id="ALUE_0002006401-mRNA-1"/>
    </source>
</evidence>
<name>A0A0M3IMT6_ASCLU</name>
<organism evidence="1 2">
    <name type="scientific">Ascaris lumbricoides</name>
    <name type="common">Giant roundworm</name>
    <dbReference type="NCBI Taxonomy" id="6252"/>
    <lineage>
        <taxon>Eukaryota</taxon>
        <taxon>Metazoa</taxon>
        <taxon>Ecdysozoa</taxon>
        <taxon>Nematoda</taxon>
        <taxon>Chromadorea</taxon>
        <taxon>Rhabditida</taxon>
        <taxon>Spirurina</taxon>
        <taxon>Ascaridomorpha</taxon>
        <taxon>Ascaridoidea</taxon>
        <taxon>Ascarididae</taxon>
        <taxon>Ascaris</taxon>
    </lineage>
</organism>
<dbReference type="AlphaFoldDB" id="A0A0M3IMT6"/>
<keyword evidence="1" id="KW-1185">Reference proteome</keyword>
<dbReference type="WBParaSite" id="ALUE_0002006401-mRNA-1">
    <property type="protein sequence ID" value="ALUE_0002006401-mRNA-1"/>
    <property type="gene ID" value="ALUE_0002006401"/>
</dbReference>